<proteinExistence type="predicted"/>
<protein>
    <submittedName>
        <fullName evidence="2">Uncharacterized protein</fullName>
    </submittedName>
</protein>
<name>A0A0R2RIY8_9BACT</name>
<accession>A0A0R2RIY8</accession>
<dbReference type="AlphaFoldDB" id="A0A0R2RIY8"/>
<dbReference type="Proteomes" id="UP000051269">
    <property type="component" value="Unassembled WGS sequence"/>
</dbReference>
<organism evidence="2 3">
    <name type="scientific">Verrucomicrobia subdivision 6 bacterium BACL9 MAG-120507-bin52</name>
    <dbReference type="NCBI Taxonomy" id="1655590"/>
    <lineage>
        <taxon>Bacteria</taxon>
        <taxon>Pseudomonadati</taxon>
        <taxon>Verrucomicrobiota</taxon>
        <taxon>Verrucomicrobiia</taxon>
        <taxon>Verrucomicrobiales</taxon>
        <taxon>Verrucomicrobia subdivision 6</taxon>
    </lineage>
</organism>
<comment type="caution">
    <text evidence="2">The sequence shown here is derived from an EMBL/GenBank/DDBJ whole genome shotgun (WGS) entry which is preliminary data.</text>
</comment>
<sequence>MKFRWTILVLLGVGIAGTGCTIPGDAEDVTTTYGDMTPPASGDTPVGGTTSEKPPTAASDEKKPWSPPDTREKSTPTKASYPKGEKVSGKTGMVRSPYAPYAGLVDVKGFAPGTEVKCPYTGKIFLVP</sequence>
<dbReference type="EMBL" id="LIBO01000051">
    <property type="protein sequence ID" value="KRO62620.1"/>
    <property type="molecule type" value="Genomic_DNA"/>
</dbReference>
<evidence type="ECO:0000313" key="2">
    <source>
        <dbReference type="EMBL" id="KRO62620.1"/>
    </source>
</evidence>
<evidence type="ECO:0000313" key="3">
    <source>
        <dbReference type="Proteomes" id="UP000051269"/>
    </source>
</evidence>
<feature type="region of interest" description="Disordered" evidence="1">
    <location>
        <begin position="24"/>
        <end position="94"/>
    </location>
</feature>
<evidence type="ECO:0000256" key="1">
    <source>
        <dbReference type="SAM" id="MobiDB-lite"/>
    </source>
</evidence>
<reference evidence="2 3" key="1">
    <citation type="submission" date="2015-10" db="EMBL/GenBank/DDBJ databases">
        <title>Metagenome-Assembled Genomes uncover a global brackish microbiome.</title>
        <authorList>
            <person name="Hugerth L.W."/>
            <person name="Larsson J."/>
            <person name="Alneberg J."/>
            <person name="Lindh M.V."/>
            <person name="Legrand C."/>
            <person name="Pinhassi J."/>
            <person name="Andersson A.F."/>
        </authorList>
    </citation>
    <scope>NUCLEOTIDE SEQUENCE [LARGE SCALE GENOMIC DNA]</scope>
    <source>
        <strain evidence="2">BACL18 MAG-120507-bin52</strain>
    </source>
</reference>
<dbReference type="PROSITE" id="PS51257">
    <property type="entry name" value="PROKAR_LIPOPROTEIN"/>
    <property type="match status" value="1"/>
</dbReference>
<gene>
    <name evidence="2" type="ORF">ABR82_00720</name>
</gene>
<feature type="compositionally biased region" description="Basic and acidic residues" evidence="1">
    <location>
        <begin position="59"/>
        <end position="75"/>
    </location>
</feature>